<dbReference type="InterPro" id="IPR005337">
    <property type="entry name" value="RapZ-like"/>
</dbReference>
<accession>A0A1X7AHT8</accession>
<dbReference type="PIRSF" id="PIRSF005052">
    <property type="entry name" value="P-loopkin"/>
    <property type="match status" value="1"/>
</dbReference>
<evidence type="ECO:0000313" key="8">
    <source>
        <dbReference type="Proteomes" id="UP000196573"/>
    </source>
</evidence>
<dbReference type="RefSeq" id="WP_242667232.1">
    <property type="nucleotide sequence ID" value="NZ_CBCSCN010000014.1"/>
</dbReference>
<dbReference type="NCBIfam" id="NF003828">
    <property type="entry name" value="PRK05416.1"/>
    <property type="match status" value="1"/>
</dbReference>
<dbReference type="Gene3D" id="3.40.50.300">
    <property type="entry name" value="P-loop containing nucleotide triphosphate hydrolases"/>
    <property type="match status" value="1"/>
</dbReference>
<feature type="domain" description="RapZ-like N-terminal" evidence="5">
    <location>
        <begin position="10"/>
        <end position="167"/>
    </location>
</feature>
<evidence type="ECO:0000256" key="3">
    <source>
        <dbReference type="ARBA" id="ARBA00023134"/>
    </source>
</evidence>
<name>A0A1X7AHT8_9GAMM</name>
<keyword evidence="2 4" id="KW-0067">ATP-binding</keyword>
<evidence type="ECO:0000259" key="6">
    <source>
        <dbReference type="Pfam" id="PF22740"/>
    </source>
</evidence>
<organism evidence="7 8">
    <name type="scientific">Parendozoicomonas haliclonae</name>
    <dbReference type="NCBI Taxonomy" id="1960125"/>
    <lineage>
        <taxon>Bacteria</taxon>
        <taxon>Pseudomonadati</taxon>
        <taxon>Pseudomonadota</taxon>
        <taxon>Gammaproteobacteria</taxon>
        <taxon>Oceanospirillales</taxon>
        <taxon>Endozoicomonadaceae</taxon>
        <taxon>Parendozoicomonas</taxon>
    </lineage>
</organism>
<keyword evidence="8" id="KW-1185">Reference proteome</keyword>
<dbReference type="AlphaFoldDB" id="A0A1X7AHT8"/>
<protein>
    <submittedName>
        <fullName evidence="7">GlmZ(SRNA)-inactivating NTPase</fullName>
    </submittedName>
</protein>
<dbReference type="Pfam" id="PF22740">
    <property type="entry name" value="PapZ_C"/>
    <property type="match status" value="1"/>
</dbReference>
<evidence type="ECO:0000256" key="1">
    <source>
        <dbReference type="ARBA" id="ARBA00022741"/>
    </source>
</evidence>
<evidence type="ECO:0000313" key="7">
    <source>
        <dbReference type="EMBL" id="SMA37305.1"/>
    </source>
</evidence>
<dbReference type="EMBL" id="FWPT01000002">
    <property type="protein sequence ID" value="SMA37305.1"/>
    <property type="molecule type" value="Genomic_DNA"/>
</dbReference>
<dbReference type="HAMAP" id="MF_00636">
    <property type="entry name" value="RapZ_like"/>
    <property type="match status" value="1"/>
</dbReference>
<dbReference type="PANTHER" id="PTHR30448">
    <property type="entry name" value="RNASE ADAPTER PROTEIN RAPZ"/>
    <property type="match status" value="1"/>
</dbReference>
<dbReference type="Proteomes" id="UP000196573">
    <property type="component" value="Unassembled WGS sequence"/>
</dbReference>
<reference evidence="7 8" key="1">
    <citation type="submission" date="2017-03" db="EMBL/GenBank/DDBJ databases">
        <authorList>
            <person name="Afonso C.L."/>
            <person name="Miller P.J."/>
            <person name="Scott M.A."/>
            <person name="Spackman E."/>
            <person name="Goraichik I."/>
            <person name="Dimitrov K.M."/>
            <person name="Suarez D.L."/>
            <person name="Swayne D.E."/>
        </authorList>
    </citation>
    <scope>NUCLEOTIDE SEQUENCE [LARGE SCALE GENOMIC DNA]</scope>
    <source>
        <strain evidence="7">SB41UT1</strain>
    </source>
</reference>
<dbReference type="InterPro" id="IPR053931">
    <property type="entry name" value="RapZ_C"/>
</dbReference>
<dbReference type="GO" id="GO:0005525">
    <property type="term" value="F:GTP binding"/>
    <property type="evidence" value="ECO:0007669"/>
    <property type="project" value="UniProtKB-UniRule"/>
</dbReference>
<dbReference type="Pfam" id="PF03668">
    <property type="entry name" value="RapZ-like_N"/>
    <property type="match status" value="1"/>
</dbReference>
<evidence type="ECO:0000259" key="5">
    <source>
        <dbReference type="Pfam" id="PF03668"/>
    </source>
</evidence>
<feature type="domain" description="RapZ C-terminal" evidence="6">
    <location>
        <begin position="173"/>
        <end position="291"/>
    </location>
</feature>
<dbReference type="PANTHER" id="PTHR30448:SF0">
    <property type="entry name" value="RNASE ADAPTER PROTEIN RAPZ"/>
    <property type="match status" value="1"/>
</dbReference>
<dbReference type="GO" id="GO:0005524">
    <property type="term" value="F:ATP binding"/>
    <property type="evidence" value="ECO:0007669"/>
    <property type="project" value="UniProtKB-UniRule"/>
</dbReference>
<evidence type="ECO:0000256" key="4">
    <source>
        <dbReference type="HAMAP-Rule" id="MF_00636"/>
    </source>
</evidence>
<keyword evidence="1 4" id="KW-0547">Nucleotide-binding</keyword>
<keyword evidence="3 4" id="KW-0342">GTP-binding</keyword>
<dbReference type="SUPFAM" id="SSF52540">
    <property type="entry name" value="P-loop containing nucleoside triphosphate hydrolases"/>
    <property type="match status" value="1"/>
</dbReference>
<evidence type="ECO:0000256" key="2">
    <source>
        <dbReference type="ARBA" id="ARBA00022840"/>
    </source>
</evidence>
<dbReference type="InterPro" id="IPR027417">
    <property type="entry name" value="P-loop_NTPase"/>
</dbReference>
<proteinExistence type="inferred from homology"/>
<feature type="binding site" evidence="4">
    <location>
        <begin position="66"/>
        <end position="69"/>
    </location>
    <ligand>
        <name>GTP</name>
        <dbReference type="ChEBI" id="CHEBI:37565"/>
    </ligand>
</feature>
<sequence>MSKSNKSNIIRLVIISGRSGSGKSSALAALEDQGFYCIDNLPATLLTDLISRFTDNDGRALAVSIDARNTSGELASFSEIHRQLKNDERLICDVIFLDADHETLLKRFSATRRRHPLSDGQSSLDEAIHKEAEVLGTISDSADMRVDTSRLSLHELRSLIRQRVAGKEKHELALQFESFGFKKGVPIDADFVFDVRCLPNPYWNEELRVFTGRDQPVIDFLSAHDSVKRMQEDISEFISRWLPVFEEGNRSYLTVAIGCTGGQHRSVFVSEAVARSFANHASSVQVRHRELGESFTVAQQTETQ</sequence>
<dbReference type="InterPro" id="IPR053930">
    <property type="entry name" value="RapZ-like_N"/>
</dbReference>
<gene>
    <name evidence="7" type="ORF">EHSB41UT_00715</name>
</gene>
<feature type="binding site" evidence="4">
    <location>
        <begin position="17"/>
        <end position="24"/>
    </location>
    <ligand>
        <name>ATP</name>
        <dbReference type="ChEBI" id="CHEBI:30616"/>
    </ligand>
</feature>